<protein>
    <recommendedName>
        <fullName evidence="3">Periplasmic heavy metal sensor</fullName>
    </recommendedName>
</protein>
<dbReference type="InterPro" id="IPR025961">
    <property type="entry name" value="Metal_resist"/>
</dbReference>
<dbReference type="Gene3D" id="1.20.120.1490">
    <property type="match status" value="1"/>
</dbReference>
<keyword evidence="1" id="KW-0175">Coiled coil</keyword>
<accession>A0A644YNF9</accession>
<sequence>MKKVYITLIMLVIAVAGVAQQRQIQGRGYMGANPKALEPVLTTEQSEAIVSLRNELKKDLLQINNQLAEKRAQLKTLQQTEKPNLKAIDSKIDEITDLQNKKMKLAARTEAKVRENLTEEQRLQYDLRKGKRGQRLHMSQMNRVPYRMEGAPRMKKLD</sequence>
<reference evidence="2" key="1">
    <citation type="submission" date="2019-08" db="EMBL/GenBank/DDBJ databases">
        <authorList>
            <person name="Kucharzyk K."/>
            <person name="Murdoch R.W."/>
            <person name="Higgins S."/>
            <person name="Loffler F."/>
        </authorList>
    </citation>
    <scope>NUCLEOTIDE SEQUENCE</scope>
</reference>
<dbReference type="EMBL" id="VSSQ01005504">
    <property type="protein sequence ID" value="MPM29411.1"/>
    <property type="molecule type" value="Genomic_DNA"/>
</dbReference>
<evidence type="ECO:0008006" key="3">
    <source>
        <dbReference type="Google" id="ProtNLM"/>
    </source>
</evidence>
<evidence type="ECO:0000256" key="1">
    <source>
        <dbReference type="SAM" id="Coils"/>
    </source>
</evidence>
<organism evidence="2">
    <name type="scientific">bioreactor metagenome</name>
    <dbReference type="NCBI Taxonomy" id="1076179"/>
    <lineage>
        <taxon>unclassified sequences</taxon>
        <taxon>metagenomes</taxon>
        <taxon>ecological metagenomes</taxon>
    </lineage>
</organism>
<feature type="coiled-coil region" evidence="1">
    <location>
        <begin position="53"/>
        <end position="108"/>
    </location>
</feature>
<proteinExistence type="predicted"/>
<gene>
    <name evidence="2" type="ORF">SDC9_75951</name>
</gene>
<name>A0A644YNF9_9ZZZZ</name>
<dbReference type="AlphaFoldDB" id="A0A644YNF9"/>
<evidence type="ECO:0000313" key="2">
    <source>
        <dbReference type="EMBL" id="MPM29411.1"/>
    </source>
</evidence>
<comment type="caution">
    <text evidence="2">The sequence shown here is derived from an EMBL/GenBank/DDBJ whole genome shotgun (WGS) entry which is preliminary data.</text>
</comment>
<dbReference type="Pfam" id="PF13801">
    <property type="entry name" value="Metal_resist"/>
    <property type="match status" value="1"/>
</dbReference>